<dbReference type="GO" id="GO:0046982">
    <property type="term" value="F:protein heterodimerization activity"/>
    <property type="evidence" value="ECO:0007669"/>
    <property type="project" value="InterPro"/>
</dbReference>
<feature type="compositionally biased region" description="Acidic residues" evidence="7">
    <location>
        <begin position="159"/>
        <end position="168"/>
    </location>
</feature>
<sequence>MGETMEFARECCMQTVGRVCVQLGFESAEEAALEAVADVIRSFVSALAKRTHGNMVHSQRTVVALNDVLAAFRQAPSARVSWRSLERFAFRTDGKGWNLPSHLVVPVLPASKRQRVVCTPNHIGTNDEERSSHIPKFLPPFPPAHTYRKPEPSYAIQQPDDDDDDDDPNAATVVREREALQIALNRISRTAANGGNPPTEPRRAGTSPEQPLVVADDDVA</sequence>
<evidence type="ECO:0000256" key="6">
    <source>
        <dbReference type="ARBA" id="ARBA00023242"/>
    </source>
</evidence>
<evidence type="ECO:0000256" key="2">
    <source>
        <dbReference type="ARBA" id="ARBA00008767"/>
    </source>
</evidence>
<accession>A0AAD7XI21</accession>
<evidence type="ECO:0000256" key="4">
    <source>
        <dbReference type="ARBA" id="ARBA00023015"/>
    </source>
</evidence>
<dbReference type="SUPFAM" id="SSF47113">
    <property type="entry name" value="Histone-fold"/>
    <property type="match status" value="1"/>
</dbReference>
<keyword evidence="6" id="KW-0539">Nucleus</keyword>
<feature type="domain" description="Bromodomain associated" evidence="8">
    <location>
        <begin position="6"/>
        <end position="72"/>
    </location>
</feature>
<name>A0AAD7XI21_9STRA</name>
<dbReference type="PANTHER" id="PTHR46469">
    <property type="entry name" value="TRANSCRIPTION INITIATION FACTOR TFIID SUBUNIT 8"/>
    <property type="match status" value="1"/>
</dbReference>
<dbReference type="Pfam" id="PF10406">
    <property type="entry name" value="TAF8_C"/>
    <property type="match status" value="1"/>
</dbReference>
<dbReference type="Pfam" id="PF07524">
    <property type="entry name" value="Bromo_TP"/>
    <property type="match status" value="1"/>
</dbReference>
<dbReference type="InterPro" id="IPR009072">
    <property type="entry name" value="Histone-fold"/>
</dbReference>
<dbReference type="EMBL" id="JAQMWT010000615">
    <property type="protein sequence ID" value="KAJ8598934.1"/>
    <property type="molecule type" value="Genomic_DNA"/>
</dbReference>
<dbReference type="GO" id="GO:0006367">
    <property type="term" value="P:transcription initiation at RNA polymerase II promoter"/>
    <property type="evidence" value="ECO:0007669"/>
    <property type="project" value="TreeGrafter"/>
</dbReference>
<evidence type="ECO:0000256" key="3">
    <source>
        <dbReference type="ARBA" id="ARBA00017307"/>
    </source>
</evidence>
<proteinExistence type="inferred from homology"/>
<comment type="caution">
    <text evidence="10">The sequence shown here is derived from an EMBL/GenBank/DDBJ whole genome shotgun (WGS) entry which is preliminary data.</text>
</comment>
<dbReference type="InterPro" id="IPR037818">
    <property type="entry name" value="TAF8"/>
</dbReference>
<evidence type="ECO:0000313" key="11">
    <source>
        <dbReference type="Proteomes" id="UP001230188"/>
    </source>
</evidence>
<dbReference type="PANTHER" id="PTHR46469:SF1">
    <property type="entry name" value="TRANSCRIPTION INITIATION FACTOR TFIID SUBUNIT 8"/>
    <property type="match status" value="1"/>
</dbReference>
<evidence type="ECO:0000256" key="7">
    <source>
        <dbReference type="SAM" id="MobiDB-lite"/>
    </source>
</evidence>
<feature type="domain" description="Transcription factor TFIID subunit 8 C-terminal" evidence="9">
    <location>
        <begin position="133"/>
        <end position="149"/>
    </location>
</feature>
<keyword evidence="11" id="KW-1185">Reference proteome</keyword>
<dbReference type="Proteomes" id="UP001230188">
    <property type="component" value="Unassembled WGS sequence"/>
</dbReference>
<feature type="region of interest" description="Disordered" evidence="7">
    <location>
        <begin position="185"/>
        <end position="220"/>
    </location>
</feature>
<reference evidence="10" key="1">
    <citation type="submission" date="2023-01" db="EMBL/GenBank/DDBJ databases">
        <title>Metagenome sequencing of chrysophaentin producing Chrysophaeum taylorii.</title>
        <authorList>
            <person name="Davison J."/>
            <person name="Bewley C."/>
        </authorList>
    </citation>
    <scope>NUCLEOTIDE SEQUENCE</scope>
    <source>
        <strain evidence="10">NIES-1699</strain>
    </source>
</reference>
<evidence type="ECO:0000256" key="1">
    <source>
        <dbReference type="ARBA" id="ARBA00004123"/>
    </source>
</evidence>
<keyword evidence="5" id="KW-0804">Transcription</keyword>
<comment type="subcellular location">
    <subcellularLocation>
        <location evidence="1">Nucleus</location>
    </subcellularLocation>
</comment>
<dbReference type="InterPro" id="IPR006565">
    <property type="entry name" value="BTP"/>
</dbReference>
<protein>
    <recommendedName>
        <fullName evidence="3">Transcription initiation factor TFIID subunit 8</fullName>
    </recommendedName>
</protein>
<dbReference type="GO" id="GO:0005669">
    <property type="term" value="C:transcription factor TFIID complex"/>
    <property type="evidence" value="ECO:0007669"/>
    <property type="project" value="InterPro"/>
</dbReference>
<feature type="region of interest" description="Disordered" evidence="7">
    <location>
        <begin position="122"/>
        <end position="173"/>
    </location>
</feature>
<dbReference type="InterPro" id="IPR019473">
    <property type="entry name" value="TFIID_su8_C"/>
</dbReference>
<evidence type="ECO:0000256" key="5">
    <source>
        <dbReference type="ARBA" id="ARBA00023163"/>
    </source>
</evidence>
<evidence type="ECO:0000259" key="8">
    <source>
        <dbReference type="Pfam" id="PF07524"/>
    </source>
</evidence>
<organism evidence="10 11">
    <name type="scientific">Chrysophaeum taylorii</name>
    <dbReference type="NCBI Taxonomy" id="2483200"/>
    <lineage>
        <taxon>Eukaryota</taxon>
        <taxon>Sar</taxon>
        <taxon>Stramenopiles</taxon>
        <taxon>Ochrophyta</taxon>
        <taxon>Pelagophyceae</taxon>
        <taxon>Pelagomonadales</taxon>
        <taxon>Pelagomonadaceae</taxon>
        <taxon>Chrysophaeum</taxon>
    </lineage>
</organism>
<evidence type="ECO:0000313" key="10">
    <source>
        <dbReference type="EMBL" id="KAJ8598934.1"/>
    </source>
</evidence>
<comment type="similarity">
    <text evidence="2">Belongs to the TAF8 family.</text>
</comment>
<evidence type="ECO:0000259" key="9">
    <source>
        <dbReference type="Pfam" id="PF10406"/>
    </source>
</evidence>
<dbReference type="Gene3D" id="1.10.20.10">
    <property type="entry name" value="Histone, subunit A"/>
    <property type="match status" value="1"/>
</dbReference>
<gene>
    <name evidence="10" type="ORF">CTAYLR_009846</name>
</gene>
<dbReference type="AlphaFoldDB" id="A0AAD7XI21"/>
<keyword evidence="4" id="KW-0805">Transcription regulation</keyword>